<keyword evidence="8 13" id="KW-0560">Oxidoreductase</keyword>
<dbReference type="InterPro" id="IPR013344">
    <property type="entry name" value="RNR_NrdJ/NrdZ"/>
</dbReference>
<dbReference type="EC" id="1.17.4.1" evidence="3 13"/>
<dbReference type="Gene3D" id="3.20.70.20">
    <property type="match status" value="2"/>
</dbReference>
<feature type="domain" description="Ribonucleotide reductase large subunit C-terminal" evidence="14">
    <location>
        <begin position="197"/>
        <end position="666"/>
    </location>
</feature>
<dbReference type="InterPro" id="IPR013678">
    <property type="entry name" value="RNR_2_N"/>
</dbReference>
<evidence type="ECO:0000256" key="10">
    <source>
        <dbReference type="ARBA" id="ARBA00023285"/>
    </source>
</evidence>
<dbReference type="InterPro" id="IPR024434">
    <property type="entry name" value="TSCPD_dom"/>
</dbReference>
<comment type="catalytic activity">
    <reaction evidence="12 13">
        <text>a 2'-deoxyribonucleoside 5'-diphosphate + [thioredoxin]-disulfide + H2O = a ribonucleoside 5'-diphosphate + [thioredoxin]-dithiol</text>
        <dbReference type="Rhea" id="RHEA:23252"/>
        <dbReference type="Rhea" id="RHEA-COMP:10698"/>
        <dbReference type="Rhea" id="RHEA-COMP:10700"/>
        <dbReference type="ChEBI" id="CHEBI:15377"/>
        <dbReference type="ChEBI" id="CHEBI:29950"/>
        <dbReference type="ChEBI" id="CHEBI:50058"/>
        <dbReference type="ChEBI" id="CHEBI:57930"/>
        <dbReference type="ChEBI" id="CHEBI:73316"/>
        <dbReference type="EC" id="1.17.4.1"/>
    </reaction>
</comment>
<dbReference type="PANTHER" id="PTHR43371">
    <property type="entry name" value="VITAMIN B12-DEPENDENT RIBONUCLEOTIDE REDUCTASE"/>
    <property type="match status" value="1"/>
</dbReference>
<comment type="caution">
    <text evidence="17">The sequence shown here is derived from an EMBL/GenBank/DDBJ whole genome shotgun (WGS) entry which is preliminary data.</text>
</comment>
<keyword evidence="7 13" id="KW-0547">Nucleotide-binding</keyword>
<dbReference type="Pfam" id="PF12637">
    <property type="entry name" value="TSCPD"/>
    <property type="match status" value="1"/>
</dbReference>
<evidence type="ECO:0000256" key="9">
    <source>
        <dbReference type="ARBA" id="ARBA00023157"/>
    </source>
</evidence>
<keyword evidence="10 13" id="KW-0170">Cobalt</keyword>
<evidence type="ECO:0000256" key="2">
    <source>
        <dbReference type="ARBA" id="ARBA00007405"/>
    </source>
</evidence>
<dbReference type="InterPro" id="IPR000788">
    <property type="entry name" value="RNR_lg_C"/>
</dbReference>
<evidence type="ECO:0000259" key="15">
    <source>
        <dbReference type="Pfam" id="PF08471"/>
    </source>
</evidence>
<dbReference type="PRINTS" id="PR01183">
    <property type="entry name" value="RIBORDTASEM1"/>
</dbReference>
<dbReference type="AlphaFoldDB" id="A0A7C5Q561"/>
<dbReference type="GO" id="GO:0000166">
    <property type="term" value="F:nucleotide binding"/>
    <property type="evidence" value="ECO:0007669"/>
    <property type="project" value="UniProtKB-KW"/>
</dbReference>
<comment type="similarity">
    <text evidence="2 13">Belongs to the ribonucleoside diphosphate reductase class-2 family.</text>
</comment>
<comment type="function">
    <text evidence="11 13">Catalyzes the reduction of ribonucleotides to deoxyribonucleotides. May function to provide a pool of deoxyribonucleotide precursors for DNA repair during oxygen limitation and/or for immediate growth after restoration of oxygen.</text>
</comment>
<gene>
    <name evidence="17" type="ORF">ENM11_08105</name>
</gene>
<accession>A0A7C5Q561</accession>
<dbReference type="GO" id="GO:0071897">
    <property type="term" value="P:DNA biosynthetic process"/>
    <property type="evidence" value="ECO:0007669"/>
    <property type="project" value="UniProtKB-KW"/>
</dbReference>
<evidence type="ECO:0000259" key="16">
    <source>
        <dbReference type="Pfam" id="PF12637"/>
    </source>
</evidence>
<dbReference type="Pfam" id="PF02867">
    <property type="entry name" value="Ribonuc_red_lgC"/>
    <property type="match status" value="2"/>
</dbReference>
<dbReference type="GO" id="GO:0031419">
    <property type="term" value="F:cobalamin binding"/>
    <property type="evidence" value="ECO:0007669"/>
    <property type="project" value="UniProtKB-KW"/>
</dbReference>
<evidence type="ECO:0000313" key="17">
    <source>
        <dbReference type="EMBL" id="HHK69089.1"/>
    </source>
</evidence>
<dbReference type="SUPFAM" id="SSF51998">
    <property type="entry name" value="PFL-like glycyl radical enzymes"/>
    <property type="match status" value="1"/>
</dbReference>
<protein>
    <recommendedName>
        <fullName evidence="4 13">Vitamin B12-dependent ribonucleotide reductase</fullName>
        <ecNumber evidence="3 13">1.17.4.1</ecNumber>
    </recommendedName>
</protein>
<feature type="domain" description="TSCPD" evidence="16">
    <location>
        <begin position="873"/>
        <end position="974"/>
    </location>
</feature>
<evidence type="ECO:0000256" key="8">
    <source>
        <dbReference type="ARBA" id="ARBA00023002"/>
    </source>
</evidence>
<evidence type="ECO:0000256" key="12">
    <source>
        <dbReference type="ARBA" id="ARBA00047754"/>
    </source>
</evidence>
<evidence type="ECO:0000256" key="6">
    <source>
        <dbReference type="ARBA" id="ARBA00022634"/>
    </source>
</evidence>
<dbReference type="CDD" id="cd02888">
    <property type="entry name" value="RNR_II_dimer"/>
    <property type="match status" value="1"/>
</dbReference>
<evidence type="ECO:0000256" key="3">
    <source>
        <dbReference type="ARBA" id="ARBA00012274"/>
    </source>
</evidence>
<keyword evidence="5 13" id="KW-0846">Cobalamin</keyword>
<dbReference type="Pfam" id="PF08471">
    <property type="entry name" value="Ribonuc_red_2_N"/>
    <property type="match status" value="1"/>
</dbReference>
<evidence type="ECO:0000256" key="5">
    <source>
        <dbReference type="ARBA" id="ARBA00022628"/>
    </source>
</evidence>
<dbReference type="EMBL" id="DRWN01000068">
    <property type="protein sequence ID" value="HHK69089.1"/>
    <property type="molecule type" value="Genomic_DNA"/>
</dbReference>
<feature type="domain" description="Ribonucleotide reductase class II vitamin B12-dependent N-terminal" evidence="15">
    <location>
        <begin position="37"/>
        <end position="146"/>
    </location>
</feature>
<evidence type="ECO:0000256" key="7">
    <source>
        <dbReference type="ARBA" id="ARBA00022741"/>
    </source>
</evidence>
<dbReference type="InterPro" id="IPR050862">
    <property type="entry name" value="RdRp_reductase_class-2"/>
</dbReference>
<feature type="domain" description="Ribonucleotide reductase large subunit C-terminal" evidence="14">
    <location>
        <begin position="756"/>
        <end position="843"/>
    </location>
</feature>
<sequence>MAITEQSTSKISERKGLVVKRFYTDGRDVFSYFKWERRTSQIKDLAGNIMFEMKDVEVPNFWSQVATDILAQKYFRKTGVPQYDENGSPLTDEKGRPILGPERSLKQVVRRLAGCWRFWGENLGYFASKDDAQAFQDEIEYMLIAQIASPNSPQWFNTGIHWAYGIEGPPQGHYYYDEELDAVVPSKDAYSRPQAHACFILSIKDDLVNAGGIMDTWVKQARIYKYGSGEGCNYSTLRAKGEPLSGGGVSSGVMSFLKVGDAVAGSIKSGGTTRRAAKMVVLNIDHPEIEDFIDWKVNEERKVAALVAAGYPADFEGEAYQTVSGQNSNNSVRVTNEFMKAVLNDDDWFLTWRTDGRVVKRVKARYLFEKVAKAAWSCADPGLQFDTTINDWNTCPETGRINATNPCSEFNFLDNTACNLASLNLVKFYDEEKGVFMVEAFKHAVRLWTIVLEITVAMAQYPSAEIAEMSYRTRSLGLGYTNLGGLLMRMGLPYDSDAARAVAAAITALMTAEVYAASAEIASVKGPFAEYEKNRKHVLRVLNNHRRAIYGARPEEYEGLEIKPHLPPLELCEKYILDAARAAWDRAVELCEKHGVRNAQATLIAPTGTIGLLMDCDTLGIEPDFSIVKMKKLVGGGYFKLVNRSLEPALRKLGYSPKQIQDIIQYVIGTNTLSGSQPVNAYSLTARGLTEAEVQKVEHILPSVTSLKDVFNVNVLGRDCFRRLGIPENVYEDPSFNLLKHLGFSDHEIDISEEVICGSLTVEGAPHLRPEHYAVFDCAVPSGRKGRRCIHYRAHLLMMAAVQPFLSGAISKTVNMPNEATVEDVASLYMDAWRMGLKCIAIYRDGSKLSQPLSTKKPKEESVTKPVRRRLPAERNAVTHKFRVGEQEGYITVGLYEDGTPGEIFIKMAKEGSTLAGLMDSFSIVTSIALQYGVPLKVLVDKFIHTRFEPSGYTDNPKIMFAKSVVDYVFRWLALKFLSERERAELGLADGGDRAAAPLVEKVVEVKASAPDAPPCPECGSIMARSGTCYVCVNCGATTGCS</sequence>
<name>A0A7C5Q561_CALS0</name>
<evidence type="ECO:0000256" key="4">
    <source>
        <dbReference type="ARBA" id="ARBA00014409"/>
    </source>
</evidence>
<reference evidence="17" key="1">
    <citation type="journal article" date="2020" name="mSystems">
        <title>Genome- and Community-Level Interaction Insights into Carbon Utilization and Element Cycling Functions of Hydrothermarchaeota in Hydrothermal Sediment.</title>
        <authorList>
            <person name="Zhou Z."/>
            <person name="Liu Y."/>
            <person name="Xu W."/>
            <person name="Pan J."/>
            <person name="Luo Z.H."/>
            <person name="Li M."/>
        </authorList>
    </citation>
    <scope>NUCLEOTIDE SEQUENCE [LARGE SCALE GENOMIC DNA]</scope>
    <source>
        <strain evidence="17">SpSt-1056</strain>
    </source>
</reference>
<organism evidence="17">
    <name type="scientific">Caldiarchaeum subterraneum</name>
    <dbReference type="NCBI Taxonomy" id="311458"/>
    <lineage>
        <taxon>Archaea</taxon>
        <taxon>Nitrososphaerota</taxon>
        <taxon>Candidatus Caldarchaeales</taxon>
        <taxon>Candidatus Caldarchaeaceae</taxon>
        <taxon>Candidatus Caldarchaeum</taxon>
    </lineage>
</organism>
<evidence type="ECO:0000256" key="1">
    <source>
        <dbReference type="ARBA" id="ARBA00001922"/>
    </source>
</evidence>
<dbReference type="GO" id="GO:0004748">
    <property type="term" value="F:ribonucleoside-diphosphate reductase activity, thioredoxin disulfide as acceptor"/>
    <property type="evidence" value="ECO:0007669"/>
    <property type="project" value="UniProtKB-EC"/>
</dbReference>
<comment type="cofactor">
    <cofactor evidence="1 13">
        <name>adenosylcob(III)alamin</name>
        <dbReference type="ChEBI" id="CHEBI:18408"/>
    </cofactor>
</comment>
<evidence type="ECO:0000256" key="11">
    <source>
        <dbReference type="ARBA" id="ARBA00025437"/>
    </source>
</evidence>
<dbReference type="PANTHER" id="PTHR43371:SF1">
    <property type="entry name" value="RIBONUCLEOSIDE-DIPHOSPHATE REDUCTASE"/>
    <property type="match status" value="1"/>
</dbReference>
<evidence type="ECO:0000256" key="13">
    <source>
        <dbReference type="RuleBase" id="RU364064"/>
    </source>
</evidence>
<evidence type="ECO:0000259" key="14">
    <source>
        <dbReference type="Pfam" id="PF02867"/>
    </source>
</evidence>
<dbReference type="NCBIfam" id="TIGR02504">
    <property type="entry name" value="NrdJ_Z"/>
    <property type="match status" value="1"/>
</dbReference>
<keyword evidence="9" id="KW-1015">Disulfide bond</keyword>
<dbReference type="GO" id="GO:0050897">
    <property type="term" value="F:cobalt ion binding"/>
    <property type="evidence" value="ECO:0007669"/>
    <property type="project" value="InterPro"/>
</dbReference>
<proteinExistence type="inferred from homology"/>
<keyword evidence="6 13" id="KW-0237">DNA synthesis</keyword>